<protein>
    <recommendedName>
        <fullName evidence="2">Methyltransferase domain-containing protein</fullName>
    </recommendedName>
</protein>
<feature type="compositionally biased region" description="Polar residues" evidence="1">
    <location>
        <begin position="189"/>
        <end position="198"/>
    </location>
</feature>
<comment type="caution">
    <text evidence="3">The sequence shown here is derived from an EMBL/GenBank/DDBJ whole genome shotgun (WGS) entry which is preliminary data.</text>
</comment>
<organism evidence="3 4">
    <name type="scientific">Lichtheimia ornata</name>
    <dbReference type="NCBI Taxonomy" id="688661"/>
    <lineage>
        <taxon>Eukaryota</taxon>
        <taxon>Fungi</taxon>
        <taxon>Fungi incertae sedis</taxon>
        <taxon>Mucoromycota</taxon>
        <taxon>Mucoromycotina</taxon>
        <taxon>Mucoromycetes</taxon>
        <taxon>Mucorales</taxon>
        <taxon>Lichtheimiaceae</taxon>
        <taxon>Lichtheimia</taxon>
    </lineage>
</organism>
<feature type="compositionally biased region" description="Low complexity" evidence="1">
    <location>
        <begin position="199"/>
        <end position="224"/>
    </location>
</feature>
<feature type="region of interest" description="Disordered" evidence="1">
    <location>
        <begin position="1"/>
        <end position="136"/>
    </location>
</feature>
<dbReference type="InterPro" id="IPR041698">
    <property type="entry name" value="Methyltransf_25"/>
</dbReference>
<dbReference type="AlphaFoldDB" id="A0AAD7V7K6"/>
<evidence type="ECO:0000259" key="2">
    <source>
        <dbReference type="Pfam" id="PF13649"/>
    </source>
</evidence>
<dbReference type="PANTHER" id="PTHR43591:SF24">
    <property type="entry name" value="2-METHOXY-6-POLYPRENYL-1,4-BENZOQUINOL METHYLASE, MITOCHONDRIAL"/>
    <property type="match status" value="1"/>
</dbReference>
<dbReference type="RefSeq" id="XP_058345377.1">
    <property type="nucleotide sequence ID" value="XM_058483988.1"/>
</dbReference>
<sequence length="517" mass="58355">MGSTESKLTRHRNNQDNHGRGRRTSAHLFRYRSNQTSKSKSSSDDDHQSNNSSVKENSGGSSNRTTRPALSHLQQQGNQIMNRIKRQQAQQQKQQKQQQRQIQQEETAPNDKAASANSESSESVTTSKNSGKADSTVGWDAVNRDAMVLAAAHTASAASNGSNTGLSSAGSGTTVKEAVQKIVDEVHPSSGSVPNQQKSSPLSALSPTPSTSQKKKQYSTSYQPQNTSERILMDLFTLPESDAQRRKERDRHQRQHYLLKYVWRSNFKVPLESPSLIINWCCGAGMWTMEMAQQFPECEVVGIDYENATLPSLADSLKNLRFHNVVIHEGCTGFEDFEDNSADYIMMRDVWMVNSPAHRWAETLSQVYRVLKPGGWVELYEQELEVQHPGPNLFLADHWYGEIFANCGIERNITDRLGEYLKQAGFIDIDERALELPLGEWSSIPALKQTGYLNKDLMVRRFRNNIPLMCEFNNLSPDHVKRVIEKAFAECDEHKSCMRWFYYASQKPLPTTTAVTS</sequence>
<proteinExistence type="predicted"/>
<dbReference type="SUPFAM" id="SSF53335">
    <property type="entry name" value="S-adenosyl-L-methionine-dependent methyltransferases"/>
    <property type="match status" value="1"/>
</dbReference>
<feature type="compositionally biased region" description="Polar residues" evidence="1">
    <location>
        <begin position="54"/>
        <end position="81"/>
    </location>
</feature>
<feature type="domain" description="Methyltransferase" evidence="2">
    <location>
        <begin position="278"/>
        <end position="375"/>
    </location>
</feature>
<reference evidence="3 4" key="1">
    <citation type="submission" date="2023-03" db="EMBL/GenBank/DDBJ databases">
        <title>Genome sequence of Lichtheimia ornata CBS 291.66.</title>
        <authorList>
            <person name="Mohabir J.T."/>
            <person name="Shea T.P."/>
            <person name="Kurbessoian T."/>
            <person name="Berby B."/>
            <person name="Fontaine J."/>
            <person name="Livny J."/>
            <person name="Gnirke A."/>
            <person name="Stajich J.E."/>
            <person name="Cuomo C.A."/>
        </authorList>
    </citation>
    <scope>NUCLEOTIDE SEQUENCE [LARGE SCALE GENOMIC DNA]</scope>
    <source>
        <strain evidence="3">CBS 291.66</strain>
    </source>
</reference>
<dbReference type="Gene3D" id="3.40.50.150">
    <property type="entry name" value="Vaccinia Virus protein VP39"/>
    <property type="match status" value="1"/>
</dbReference>
<dbReference type="PANTHER" id="PTHR43591">
    <property type="entry name" value="METHYLTRANSFERASE"/>
    <property type="match status" value="1"/>
</dbReference>
<evidence type="ECO:0000313" key="3">
    <source>
        <dbReference type="EMBL" id="KAJ8660464.1"/>
    </source>
</evidence>
<gene>
    <name evidence="3" type="ORF">O0I10_003922</name>
</gene>
<dbReference type="InterPro" id="IPR029063">
    <property type="entry name" value="SAM-dependent_MTases_sf"/>
</dbReference>
<feature type="region of interest" description="Disordered" evidence="1">
    <location>
        <begin position="186"/>
        <end position="224"/>
    </location>
</feature>
<evidence type="ECO:0000256" key="1">
    <source>
        <dbReference type="SAM" id="MobiDB-lite"/>
    </source>
</evidence>
<feature type="compositionally biased region" description="Low complexity" evidence="1">
    <location>
        <begin position="112"/>
        <end position="130"/>
    </location>
</feature>
<name>A0AAD7V7K6_9FUNG</name>
<dbReference type="GeneID" id="83211335"/>
<accession>A0AAD7V7K6</accession>
<feature type="compositionally biased region" description="Low complexity" evidence="1">
    <location>
        <begin position="87"/>
        <end position="104"/>
    </location>
</feature>
<dbReference type="EMBL" id="JARTCD010000013">
    <property type="protein sequence ID" value="KAJ8660464.1"/>
    <property type="molecule type" value="Genomic_DNA"/>
</dbReference>
<dbReference type="Proteomes" id="UP001234581">
    <property type="component" value="Unassembled WGS sequence"/>
</dbReference>
<dbReference type="Pfam" id="PF13649">
    <property type="entry name" value="Methyltransf_25"/>
    <property type="match status" value="1"/>
</dbReference>
<dbReference type="GO" id="GO:0008168">
    <property type="term" value="F:methyltransferase activity"/>
    <property type="evidence" value="ECO:0007669"/>
    <property type="project" value="TreeGrafter"/>
</dbReference>
<dbReference type="CDD" id="cd02440">
    <property type="entry name" value="AdoMet_MTases"/>
    <property type="match status" value="1"/>
</dbReference>
<evidence type="ECO:0000313" key="4">
    <source>
        <dbReference type="Proteomes" id="UP001234581"/>
    </source>
</evidence>
<keyword evidence="4" id="KW-1185">Reference proteome</keyword>